<feature type="transmembrane region" description="Helical" evidence="1">
    <location>
        <begin position="161"/>
        <end position="180"/>
    </location>
</feature>
<keyword evidence="4" id="KW-1185">Reference proteome</keyword>
<feature type="transmembrane region" description="Helical" evidence="1">
    <location>
        <begin position="399"/>
        <end position="430"/>
    </location>
</feature>
<keyword evidence="1" id="KW-1133">Transmembrane helix</keyword>
<dbReference type="Proteomes" id="UP001500603">
    <property type="component" value="Unassembled WGS sequence"/>
</dbReference>
<dbReference type="InterPro" id="IPR002823">
    <property type="entry name" value="DUF112_TM"/>
</dbReference>
<feature type="transmembrane region" description="Helical" evidence="1">
    <location>
        <begin position="137"/>
        <end position="155"/>
    </location>
</feature>
<accession>A0ABP9KVJ4</accession>
<comment type="caution">
    <text evidence="3">The sequence shown here is derived from an EMBL/GenBank/DDBJ whole genome shotgun (WGS) entry which is preliminary data.</text>
</comment>
<keyword evidence="1" id="KW-0812">Transmembrane</keyword>
<evidence type="ECO:0000313" key="4">
    <source>
        <dbReference type="Proteomes" id="UP001500603"/>
    </source>
</evidence>
<feature type="transmembrane region" description="Helical" evidence="1">
    <location>
        <begin position="187"/>
        <end position="208"/>
    </location>
</feature>
<protein>
    <recommendedName>
        <fullName evidence="2">DUF112 domain-containing protein</fullName>
    </recommendedName>
</protein>
<proteinExistence type="predicted"/>
<feature type="transmembrane region" description="Helical" evidence="1">
    <location>
        <begin position="255"/>
        <end position="280"/>
    </location>
</feature>
<gene>
    <name evidence="3" type="ORF">GCM10023318_50730</name>
</gene>
<sequence>MSAAFLDALLAAVLAGLAGAVIFSLLGLVSGTDETATLAPLTLAVVLLGVPPAGVLAFFIAGATAKHMTHAVPTALLGIPGDTMAIALMEEANFLRRLGVPHIALRKMVSAGLFSALLAVPISVLAASLLANAADSIRTVVPYLFPLIALGIAYLSRGRWAAVLAMVPFTAMITALNAYVETQIDKTLSISFFVGLAIGPMIIDLVGLSSPTTRTTLLREHRPRFWLAPDQPSTTAKRWSGPTSVLNRKEAGTTAAAATVTSLTFVVSPMAMAILVGEVVGSRVKQGYQRLTRVISVRNGVTDSTYLAETLIPLVAVGLPLSPIAAGAAAPLFNAPPVYSVGDDHGGQLHNLHSLLTAPEFLVFSMIGVIAAGLIAYPLTMNYARQAALFVASKLSHEAVVGAFAGLVLVVTLYEGGVWGVIVLLTVGLIGGMLNKTLGMHAGVQCMAYYVSVLSVPVLFG</sequence>
<evidence type="ECO:0000256" key="1">
    <source>
        <dbReference type="SAM" id="Phobius"/>
    </source>
</evidence>
<feature type="transmembrane region" description="Helical" evidence="1">
    <location>
        <begin position="109"/>
        <end position="130"/>
    </location>
</feature>
<feature type="transmembrane region" description="Helical" evidence="1">
    <location>
        <begin position="361"/>
        <end position="379"/>
    </location>
</feature>
<evidence type="ECO:0000313" key="3">
    <source>
        <dbReference type="EMBL" id="GAA5064598.1"/>
    </source>
</evidence>
<dbReference type="RefSeq" id="WP_345498441.1">
    <property type="nucleotide sequence ID" value="NZ_BAABJM010000006.1"/>
</dbReference>
<evidence type="ECO:0000259" key="2">
    <source>
        <dbReference type="Pfam" id="PF01970"/>
    </source>
</evidence>
<feature type="transmembrane region" description="Helical" evidence="1">
    <location>
        <begin position="442"/>
        <end position="460"/>
    </location>
</feature>
<organism evidence="3 4">
    <name type="scientific">Nocardia callitridis</name>
    <dbReference type="NCBI Taxonomy" id="648753"/>
    <lineage>
        <taxon>Bacteria</taxon>
        <taxon>Bacillati</taxon>
        <taxon>Actinomycetota</taxon>
        <taxon>Actinomycetes</taxon>
        <taxon>Mycobacteriales</taxon>
        <taxon>Nocardiaceae</taxon>
        <taxon>Nocardia</taxon>
    </lineage>
</organism>
<name>A0ABP9KVJ4_9NOCA</name>
<feature type="transmembrane region" description="Helical" evidence="1">
    <location>
        <begin position="41"/>
        <end position="64"/>
    </location>
</feature>
<reference evidence="4" key="1">
    <citation type="journal article" date="2019" name="Int. J. Syst. Evol. Microbiol.">
        <title>The Global Catalogue of Microorganisms (GCM) 10K type strain sequencing project: providing services to taxonomists for standard genome sequencing and annotation.</title>
        <authorList>
            <consortium name="The Broad Institute Genomics Platform"/>
            <consortium name="The Broad Institute Genome Sequencing Center for Infectious Disease"/>
            <person name="Wu L."/>
            <person name="Ma J."/>
        </authorList>
    </citation>
    <scope>NUCLEOTIDE SEQUENCE [LARGE SCALE GENOMIC DNA]</scope>
    <source>
        <strain evidence="4">JCM 18298</strain>
    </source>
</reference>
<dbReference type="EMBL" id="BAABJM010000006">
    <property type="protein sequence ID" value="GAA5064598.1"/>
    <property type="molecule type" value="Genomic_DNA"/>
</dbReference>
<feature type="domain" description="DUF112" evidence="2">
    <location>
        <begin position="14"/>
        <end position="436"/>
    </location>
</feature>
<keyword evidence="1" id="KW-0472">Membrane</keyword>
<dbReference type="Pfam" id="PF01970">
    <property type="entry name" value="TctA"/>
    <property type="match status" value="1"/>
</dbReference>